<dbReference type="AlphaFoldDB" id="A0A7J5D3H5"/>
<keyword evidence="2" id="KW-1185">Reference proteome</keyword>
<name>A0A7J5D3H5_9ACTN</name>
<evidence type="ECO:0000313" key="1">
    <source>
        <dbReference type="EMBL" id="KAB1978547.1"/>
    </source>
</evidence>
<evidence type="ECO:0000313" key="2">
    <source>
        <dbReference type="Proteomes" id="UP000442990"/>
    </source>
</evidence>
<dbReference type="EMBL" id="WBKG01000052">
    <property type="protein sequence ID" value="KAB1978547.1"/>
    <property type="molecule type" value="Genomic_DNA"/>
</dbReference>
<organism evidence="1 2">
    <name type="scientific">Streptomyces triticiradicis</name>
    <dbReference type="NCBI Taxonomy" id="2651189"/>
    <lineage>
        <taxon>Bacteria</taxon>
        <taxon>Bacillati</taxon>
        <taxon>Actinomycetota</taxon>
        <taxon>Actinomycetes</taxon>
        <taxon>Kitasatosporales</taxon>
        <taxon>Streptomycetaceae</taxon>
        <taxon>Streptomyces</taxon>
    </lineage>
</organism>
<protein>
    <submittedName>
        <fullName evidence="1">Uncharacterized protein</fullName>
    </submittedName>
</protein>
<comment type="caution">
    <text evidence="1">The sequence shown here is derived from an EMBL/GenBank/DDBJ whole genome shotgun (WGS) entry which is preliminary data.</text>
</comment>
<reference evidence="1 2" key="1">
    <citation type="submission" date="2019-09" db="EMBL/GenBank/DDBJ databases">
        <title>Isolation and identification of active actinomycetes.</title>
        <authorList>
            <person name="Yu Z."/>
            <person name="Han C."/>
            <person name="Yu B."/>
        </authorList>
    </citation>
    <scope>NUCLEOTIDE SEQUENCE [LARGE SCALE GENOMIC DNA]</scope>
    <source>
        <strain evidence="1 2">NEAU-H2</strain>
    </source>
</reference>
<dbReference type="Proteomes" id="UP000442990">
    <property type="component" value="Unassembled WGS sequence"/>
</dbReference>
<accession>A0A7J5D3H5</accession>
<sequence>MRVAHRIWQFRWRWQSSNDKTAPVTTLPPKLGLLPLPVPDPRSRDIALDYEGMHALVADLVLPSNASMHVMSAMETSRELLRHSYYRYEFATVAVTHSLFALEHVLAERLAVDEPLRKLIKRATDTGLITADLGTELDRSRLLRDKITQGAVTSSALTPVGAIARVRAVFDAVSLCLRPAPVAEARAAGMSSAQPVDRLVRLVRLWEEHCRAPYPAGFRGVDIEGVELILLDADVAGLVQRELNGGLDDDGIALLWACIADLDKIASLINEEYCASFFERLRFVAGLIAARHLPTAT</sequence>
<proteinExistence type="predicted"/>
<gene>
    <name evidence="1" type="ORF">F8144_39655</name>
</gene>